<dbReference type="AlphaFoldDB" id="G5HG34"/>
<evidence type="ECO:0008006" key="3">
    <source>
        <dbReference type="Google" id="ProtNLM"/>
    </source>
</evidence>
<sequence length="406" mass="46826">MKIKILWVSTTPPLKKIAHAGAQTFRYYFEHFKANDRFEVKLVSLPDGMSSDDLELYLKNVDHRIAYEEQFAKDKLDKVLSIPSRINPWTKYSGLIYRDYAKRVLRKIWGYRENGFCPDFVILEWTSMLMLIDDIKLIFPTSQFVASEHDVTFIGWARKRENYSGLKRLYWNVKTRHEKLNEIKALQQCSLVLPHNPDNCKVLIENGVNSTSVQWLVPYFNNMSEVERKSNRRDILFFGAMARPENYLSAIWFIKNVMPLLKDMSVCFLVLGSNPPAELKKYENSDICITGFVESITPYFEKSMCLVAPLVLGAGIKVKILEALSSGIPVITNDIGIEGIPAQSGCEYIHCIKPEEYAKAIREIYTGAIDINLMAFNAKKFMQRYSLEKSLSLYQNKLEELGSKFE</sequence>
<comment type="caution">
    <text evidence="1">The sequence shown here is derived from an EMBL/GenBank/DDBJ whole genome shotgun (WGS) entry which is preliminary data.</text>
</comment>
<dbReference type="PATRIC" id="fig|742733.3.peg.1601"/>
<dbReference type="Pfam" id="PF13692">
    <property type="entry name" value="Glyco_trans_1_4"/>
    <property type="match status" value="1"/>
</dbReference>
<accession>G5HG34</accession>
<organism evidence="1 2">
    <name type="scientific">[Clostridium] citroniae WAL-17108</name>
    <dbReference type="NCBI Taxonomy" id="742733"/>
    <lineage>
        <taxon>Bacteria</taxon>
        <taxon>Bacillati</taxon>
        <taxon>Bacillota</taxon>
        <taxon>Clostridia</taxon>
        <taxon>Lachnospirales</taxon>
        <taxon>Lachnospiraceae</taxon>
        <taxon>Enterocloster</taxon>
    </lineage>
</organism>
<dbReference type="RefSeq" id="WP_007860716.1">
    <property type="nucleotide sequence ID" value="NZ_JH376420.1"/>
</dbReference>
<proteinExistence type="predicted"/>
<dbReference type="SUPFAM" id="SSF53756">
    <property type="entry name" value="UDP-Glycosyltransferase/glycogen phosphorylase"/>
    <property type="match status" value="1"/>
</dbReference>
<protein>
    <recommendedName>
        <fullName evidence="3">Glycosyltransferase subfamily 4-like N-terminal domain-containing protein</fullName>
    </recommendedName>
</protein>
<dbReference type="HOGENOM" id="CLU_028014_3_2_9"/>
<evidence type="ECO:0000313" key="1">
    <source>
        <dbReference type="EMBL" id="EHE99678.1"/>
    </source>
</evidence>
<reference evidence="1 2" key="1">
    <citation type="submission" date="2011-08" db="EMBL/GenBank/DDBJ databases">
        <title>The Genome Sequence of Clostridium citroniae WAL-17108.</title>
        <authorList>
            <consortium name="The Broad Institute Genome Sequencing Platform"/>
            <person name="Earl A."/>
            <person name="Ward D."/>
            <person name="Feldgarden M."/>
            <person name="Gevers D."/>
            <person name="Finegold S.M."/>
            <person name="Summanen P.H."/>
            <person name="Molitoris D.R."/>
            <person name="Vaisanen M.L."/>
            <person name="Daigneault M."/>
            <person name="Allen-Vercoe E."/>
            <person name="Young S.K."/>
            <person name="Zeng Q."/>
            <person name="Gargeya S."/>
            <person name="Fitzgerald M."/>
            <person name="Haas B."/>
            <person name="Abouelleil A."/>
            <person name="Alvarado L."/>
            <person name="Arachchi H.M."/>
            <person name="Berlin A."/>
            <person name="Brown A."/>
            <person name="Chapman S.B."/>
            <person name="Chen Z."/>
            <person name="Dunbar C."/>
            <person name="Freedman E."/>
            <person name="Gearin G."/>
            <person name="Gellesch M."/>
            <person name="Goldberg J."/>
            <person name="Griggs A."/>
            <person name="Gujja S."/>
            <person name="Heiman D."/>
            <person name="Howarth C."/>
            <person name="Larson L."/>
            <person name="Lui A."/>
            <person name="MacDonald P.J.P."/>
            <person name="Montmayeur A."/>
            <person name="Murphy C."/>
            <person name="Neiman D."/>
            <person name="Pearson M."/>
            <person name="Priest M."/>
            <person name="Roberts A."/>
            <person name="Saif S."/>
            <person name="Shea T."/>
            <person name="Shenoy N."/>
            <person name="Sisk P."/>
            <person name="Stolte C."/>
            <person name="Sykes S."/>
            <person name="Wortman J."/>
            <person name="Nusbaum C."/>
            <person name="Birren B."/>
        </authorList>
    </citation>
    <scope>NUCLEOTIDE SEQUENCE [LARGE SCALE GENOMIC DNA]</scope>
    <source>
        <strain evidence="1 2">WAL-17108</strain>
    </source>
</reference>
<evidence type="ECO:0000313" key="2">
    <source>
        <dbReference type="Proteomes" id="UP000003763"/>
    </source>
</evidence>
<name>G5HG34_9FIRM</name>
<dbReference type="Proteomes" id="UP000003763">
    <property type="component" value="Unassembled WGS sequence"/>
</dbReference>
<dbReference type="EMBL" id="ADLJ01000012">
    <property type="protein sequence ID" value="EHE99678.1"/>
    <property type="molecule type" value="Genomic_DNA"/>
</dbReference>
<gene>
    <name evidence="1" type="ORF">HMPREF9469_01546</name>
</gene>
<dbReference type="Gene3D" id="3.40.50.2000">
    <property type="entry name" value="Glycogen Phosphorylase B"/>
    <property type="match status" value="1"/>
</dbReference>
<dbReference type="eggNOG" id="COG0438">
    <property type="taxonomic scope" value="Bacteria"/>
</dbReference>